<dbReference type="AlphaFoldDB" id="A0A0E9R720"/>
<sequence>MVLLRFKPGDFYCSTQGLPILTRFPRGEDLRMRRSLRHFIPNTSFPQPKI</sequence>
<reference evidence="1" key="2">
    <citation type="journal article" date="2015" name="Fish Shellfish Immunol.">
        <title>Early steps in the European eel (Anguilla anguilla)-Vibrio vulnificus interaction in the gills: Role of the RtxA13 toxin.</title>
        <authorList>
            <person name="Callol A."/>
            <person name="Pajuelo D."/>
            <person name="Ebbesson L."/>
            <person name="Teles M."/>
            <person name="MacKenzie S."/>
            <person name="Amaro C."/>
        </authorList>
    </citation>
    <scope>NUCLEOTIDE SEQUENCE</scope>
</reference>
<evidence type="ECO:0000313" key="1">
    <source>
        <dbReference type="EMBL" id="JAH24148.1"/>
    </source>
</evidence>
<proteinExistence type="predicted"/>
<name>A0A0E9R720_ANGAN</name>
<dbReference type="EMBL" id="GBXM01084429">
    <property type="protein sequence ID" value="JAH24148.1"/>
    <property type="molecule type" value="Transcribed_RNA"/>
</dbReference>
<reference evidence="1" key="1">
    <citation type="submission" date="2014-11" db="EMBL/GenBank/DDBJ databases">
        <authorList>
            <person name="Amaro Gonzalez C."/>
        </authorList>
    </citation>
    <scope>NUCLEOTIDE SEQUENCE</scope>
</reference>
<protein>
    <submittedName>
        <fullName evidence="1">Uncharacterized protein</fullName>
    </submittedName>
</protein>
<accession>A0A0E9R720</accession>
<organism evidence="1">
    <name type="scientific">Anguilla anguilla</name>
    <name type="common">European freshwater eel</name>
    <name type="synonym">Muraena anguilla</name>
    <dbReference type="NCBI Taxonomy" id="7936"/>
    <lineage>
        <taxon>Eukaryota</taxon>
        <taxon>Metazoa</taxon>
        <taxon>Chordata</taxon>
        <taxon>Craniata</taxon>
        <taxon>Vertebrata</taxon>
        <taxon>Euteleostomi</taxon>
        <taxon>Actinopterygii</taxon>
        <taxon>Neopterygii</taxon>
        <taxon>Teleostei</taxon>
        <taxon>Anguilliformes</taxon>
        <taxon>Anguillidae</taxon>
        <taxon>Anguilla</taxon>
    </lineage>
</organism>